<feature type="signal peptide" evidence="1">
    <location>
        <begin position="1"/>
        <end position="20"/>
    </location>
</feature>
<evidence type="ECO:0000259" key="2">
    <source>
        <dbReference type="PROSITE" id="PS50240"/>
    </source>
</evidence>
<dbReference type="Gene3D" id="2.40.10.10">
    <property type="entry name" value="Trypsin-like serine proteases"/>
    <property type="match status" value="2"/>
</dbReference>
<dbReference type="PANTHER" id="PTHR24260">
    <property type="match status" value="1"/>
</dbReference>
<evidence type="ECO:0000313" key="4">
    <source>
        <dbReference type="Proteomes" id="UP000268350"/>
    </source>
</evidence>
<accession>A0A3B0JSK1</accession>
<dbReference type="InterPro" id="IPR001314">
    <property type="entry name" value="Peptidase_S1A"/>
</dbReference>
<name>A0A3B0JSK1_DROGU</name>
<dbReference type="InterPro" id="IPR051333">
    <property type="entry name" value="CLIP_Serine_Protease"/>
</dbReference>
<dbReference type="Proteomes" id="UP000268350">
    <property type="component" value="Unassembled WGS sequence"/>
</dbReference>
<dbReference type="Pfam" id="PF00089">
    <property type="entry name" value="Trypsin"/>
    <property type="match status" value="1"/>
</dbReference>
<sequence>MEKTAVLLFAAMYLSPTAVGGEAEVRGLKPVPIRFVPLLDIKEKEYEAGFEVTETDLPFVVALDFRGRKGNWFCAGAILGHCWVVTVASCTKHASHVAINYGAFQRDKPLFTLHVTSKAIHNSPKNKEFKHDLALIRTNYVKFSDRIRSVSLPSQKIRLPYIDEWTYSAGWGRHHVALMNTNQLRLLQVEAKSNHFCGKSGFGQIMMDSMMCTALAEGDNSCLLDSGSPLVLRDLQVIVGVASFASQLDCRQNRLLVYTRLTEYIQWIRSLIRDDV</sequence>
<dbReference type="SMART" id="SM00020">
    <property type="entry name" value="Tryp_SPc"/>
    <property type="match status" value="1"/>
</dbReference>
<dbReference type="InterPro" id="IPR043504">
    <property type="entry name" value="Peptidase_S1_PA_chymotrypsin"/>
</dbReference>
<evidence type="ECO:0000256" key="1">
    <source>
        <dbReference type="SAM" id="SignalP"/>
    </source>
</evidence>
<dbReference type="GO" id="GO:0004252">
    <property type="term" value="F:serine-type endopeptidase activity"/>
    <property type="evidence" value="ECO:0007669"/>
    <property type="project" value="InterPro"/>
</dbReference>
<keyword evidence="3" id="KW-0645">Protease</keyword>
<dbReference type="GO" id="GO:0006508">
    <property type="term" value="P:proteolysis"/>
    <property type="evidence" value="ECO:0007669"/>
    <property type="project" value="UniProtKB-KW"/>
</dbReference>
<dbReference type="PROSITE" id="PS50240">
    <property type="entry name" value="TRYPSIN_DOM"/>
    <property type="match status" value="1"/>
</dbReference>
<dbReference type="STRING" id="7266.A0A3B0JSK1"/>
<organism evidence="3 4">
    <name type="scientific">Drosophila guanche</name>
    <name type="common">Fruit fly</name>
    <dbReference type="NCBI Taxonomy" id="7266"/>
    <lineage>
        <taxon>Eukaryota</taxon>
        <taxon>Metazoa</taxon>
        <taxon>Ecdysozoa</taxon>
        <taxon>Arthropoda</taxon>
        <taxon>Hexapoda</taxon>
        <taxon>Insecta</taxon>
        <taxon>Pterygota</taxon>
        <taxon>Neoptera</taxon>
        <taxon>Endopterygota</taxon>
        <taxon>Diptera</taxon>
        <taxon>Brachycera</taxon>
        <taxon>Muscomorpha</taxon>
        <taxon>Ephydroidea</taxon>
        <taxon>Drosophilidae</taxon>
        <taxon>Drosophila</taxon>
        <taxon>Sophophora</taxon>
    </lineage>
</organism>
<protein>
    <submittedName>
        <fullName evidence="3">Blast:Serine proteases 1/2</fullName>
    </submittedName>
</protein>
<feature type="chain" id="PRO_5017376418" evidence="1">
    <location>
        <begin position="21"/>
        <end position="276"/>
    </location>
</feature>
<reference evidence="4" key="1">
    <citation type="submission" date="2018-01" db="EMBL/GenBank/DDBJ databases">
        <authorList>
            <person name="Alioto T."/>
            <person name="Alioto T."/>
        </authorList>
    </citation>
    <scope>NUCLEOTIDE SEQUENCE [LARGE SCALE GENOMIC DNA]</scope>
</reference>
<keyword evidence="1" id="KW-0732">Signal</keyword>
<feature type="domain" description="Peptidase S1" evidence="2">
    <location>
        <begin position="18"/>
        <end position="273"/>
    </location>
</feature>
<proteinExistence type="predicted"/>
<dbReference type="PRINTS" id="PR00722">
    <property type="entry name" value="CHYMOTRYPSIN"/>
</dbReference>
<evidence type="ECO:0000313" key="3">
    <source>
        <dbReference type="EMBL" id="SPP76336.1"/>
    </source>
</evidence>
<dbReference type="InterPro" id="IPR001254">
    <property type="entry name" value="Trypsin_dom"/>
</dbReference>
<dbReference type="PANTHER" id="PTHR24260:SF134">
    <property type="entry name" value="AT07769P-RELATED"/>
    <property type="match status" value="1"/>
</dbReference>
<dbReference type="OrthoDB" id="5565075at2759"/>
<keyword evidence="3" id="KW-0378">Hydrolase</keyword>
<dbReference type="CDD" id="cd00190">
    <property type="entry name" value="Tryp_SPc"/>
    <property type="match status" value="1"/>
</dbReference>
<dbReference type="OMA" id="MMCTALA"/>
<keyword evidence="4" id="KW-1185">Reference proteome</keyword>
<dbReference type="InterPro" id="IPR009003">
    <property type="entry name" value="Peptidase_S1_PA"/>
</dbReference>
<dbReference type="AlphaFoldDB" id="A0A3B0JSK1"/>
<gene>
    <name evidence="3" type="ORF">DGUA_6G006844</name>
</gene>
<dbReference type="EMBL" id="OUUW01000002">
    <property type="protein sequence ID" value="SPP76336.1"/>
    <property type="molecule type" value="Genomic_DNA"/>
</dbReference>
<dbReference type="SUPFAM" id="SSF50494">
    <property type="entry name" value="Trypsin-like serine proteases"/>
    <property type="match status" value="1"/>
</dbReference>